<keyword evidence="3" id="KW-0809">Transit peptide</keyword>
<accession>A0A3Q0DJD9</accession>
<evidence type="ECO:0000256" key="4">
    <source>
        <dbReference type="ARBA" id="ARBA00022980"/>
    </source>
</evidence>
<proteinExistence type="inferred from homology"/>
<dbReference type="GO" id="GO:0003735">
    <property type="term" value="F:structural constituent of ribosome"/>
    <property type="evidence" value="ECO:0007669"/>
    <property type="project" value="TreeGrafter"/>
</dbReference>
<comment type="subcellular location">
    <subcellularLocation>
        <location evidence="1">Mitochondrion</location>
    </subcellularLocation>
</comment>
<dbReference type="GO" id="GO:0006915">
    <property type="term" value="P:apoptotic process"/>
    <property type="evidence" value="ECO:0007669"/>
    <property type="project" value="InterPro"/>
</dbReference>
<keyword evidence="4" id="KW-0689">Ribosomal protein</keyword>
<gene>
    <name evidence="10" type="primary">LOC103275841</name>
</gene>
<evidence type="ECO:0000256" key="2">
    <source>
        <dbReference type="ARBA" id="ARBA00009863"/>
    </source>
</evidence>
<evidence type="ECO:0000256" key="3">
    <source>
        <dbReference type="ARBA" id="ARBA00022946"/>
    </source>
</evidence>
<dbReference type="InterPro" id="IPR008092">
    <property type="entry name" value="Ribosomal_mS29_met"/>
</dbReference>
<protein>
    <recommendedName>
        <fullName evidence="7">Small ribosomal subunit protein mS29</fullName>
    </recommendedName>
</protein>
<keyword evidence="5" id="KW-0496">Mitochondrion</keyword>
<dbReference type="PANTHER" id="PTHR12810">
    <property type="entry name" value="MITOCHONDRIAL 28S RIBOSOMAL PROTEIN S29"/>
    <property type="match status" value="1"/>
</dbReference>
<dbReference type="GeneID" id="103275841"/>
<keyword evidence="6" id="KW-0687">Ribonucleoprotein</keyword>
<dbReference type="InterPro" id="IPR019368">
    <property type="entry name" value="Ribosomal_mS29"/>
</dbReference>
<dbReference type="GO" id="GO:0005763">
    <property type="term" value="C:mitochondrial small ribosomal subunit"/>
    <property type="evidence" value="ECO:0007669"/>
    <property type="project" value="TreeGrafter"/>
</dbReference>
<organism evidence="9 10">
    <name type="scientific">Carlito syrichta</name>
    <name type="common">Philippine tarsier</name>
    <name type="synonym">Tarsius syrichta</name>
    <dbReference type="NCBI Taxonomy" id="1868482"/>
    <lineage>
        <taxon>Eukaryota</taxon>
        <taxon>Metazoa</taxon>
        <taxon>Chordata</taxon>
        <taxon>Craniata</taxon>
        <taxon>Vertebrata</taxon>
        <taxon>Euteleostomi</taxon>
        <taxon>Mammalia</taxon>
        <taxon>Eutheria</taxon>
        <taxon>Euarchontoglires</taxon>
        <taxon>Primates</taxon>
        <taxon>Haplorrhini</taxon>
        <taxon>Tarsiiformes</taxon>
        <taxon>Tarsiidae</taxon>
        <taxon>Carlito</taxon>
    </lineage>
</organism>
<dbReference type="PRINTS" id="PR01716">
    <property type="entry name" value="DEATHASSOCP3"/>
</dbReference>
<evidence type="ECO:0000313" key="9">
    <source>
        <dbReference type="Proteomes" id="UP000189704"/>
    </source>
</evidence>
<dbReference type="PANTHER" id="PTHR12810:SF0">
    <property type="entry name" value="SMALL RIBOSOMAL SUBUNIT PROTEIN MS29"/>
    <property type="match status" value="1"/>
</dbReference>
<name>A0A3Q0DJD9_CARSF</name>
<dbReference type="Proteomes" id="UP000189704">
    <property type="component" value="Unplaced"/>
</dbReference>
<evidence type="ECO:0000256" key="1">
    <source>
        <dbReference type="ARBA" id="ARBA00004173"/>
    </source>
</evidence>
<dbReference type="AlphaFoldDB" id="A0A3Q0DJD9"/>
<evidence type="ECO:0000313" key="10">
    <source>
        <dbReference type="RefSeq" id="XP_021562240.1"/>
    </source>
</evidence>
<sequence length="128" mass="14534">MSTQTPQSIAAHLDTQGPVESPRAIFHTNENDPVKTLHEACLMVRKPALELLRCLKNTNFAHPAVRYLLYGEKGTGKTLSLCHVIRYCAKQDWLILHIPDAHTEEGKKELLFLSNANPWQLERICAYL</sequence>
<dbReference type="Pfam" id="PF10236">
    <property type="entry name" value="DAP3"/>
    <property type="match status" value="1"/>
</dbReference>
<dbReference type="KEGG" id="csyr:103275841"/>
<comment type="similarity">
    <text evidence="2">Belongs to the mitochondrion-specific ribosomal protein mS29 family.</text>
</comment>
<evidence type="ECO:0000256" key="8">
    <source>
        <dbReference type="SAM" id="MobiDB-lite"/>
    </source>
</evidence>
<keyword evidence="9" id="KW-1185">Reference proteome</keyword>
<evidence type="ECO:0000256" key="6">
    <source>
        <dbReference type="ARBA" id="ARBA00023274"/>
    </source>
</evidence>
<dbReference type="OrthoDB" id="274828at2759"/>
<reference evidence="10" key="1">
    <citation type="submission" date="2025-08" db="UniProtKB">
        <authorList>
            <consortium name="RefSeq"/>
        </authorList>
    </citation>
    <scope>IDENTIFICATION</scope>
</reference>
<feature type="region of interest" description="Disordered" evidence="8">
    <location>
        <begin position="1"/>
        <end position="21"/>
    </location>
</feature>
<evidence type="ECO:0000256" key="5">
    <source>
        <dbReference type="ARBA" id="ARBA00023128"/>
    </source>
</evidence>
<dbReference type="RefSeq" id="XP_021562240.1">
    <property type="nucleotide sequence ID" value="XM_021706565.1"/>
</dbReference>
<evidence type="ECO:0000256" key="7">
    <source>
        <dbReference type="ARBA" id="ARBA00035140"/>
    </source>
</evidence>